<dbReference type="Pfam" id="PF14529">
    <property type="entry name" value="Exo_endo_phos_2"/>
    <property type="match status" value="1"/>
</dbReference>
<dbReference type="InterPro" id="IPR036397">
    <property type="entry name" value="RNaseH_sf"/>
</dbReference>
<evidence type="ECO:0000259" key="2">
    <source>
        <dbReference type="PROSITE" id="PS50879"/>
    </source>
</evidence>
<dbReference type="PANTHER" id="PTHR19446">
    <property type="entry name" value="REVERSE TRANSCRIPTASES"/>
    <property type="match status" value="1"/>
</dbReference>
<evidence type="ECO:0000313" key="3">
    <source>
        <dbReference type="EMBL" id="GBN70461.1"/>
    </source>
</evidence>
<dbReference type="Gene3D" id="3.60.10.10">
    <property type="entry name" value="Endonuclease/exonuclease/phosphatase"/>
    <property type="match status" value="1"/>
</dbReference>
<dbReference type="Pfam" id="PF00078">
    <property type="entry name" value="RVT_1"/>
    <property type="match status" value="1"/>
</dbReference>
<dbReference type="GO" id="GO:0071897">
    <property type="term" value="P:DNA biosynthetic process"/>
    <property type="evidence" value="ECO:0007669"/>
    <property type="project" value="UniProtKB-ARBA"/>
</dbReference>
<dbReference type="SUPFAM" id="SSF56672">
    <property type="entry name" value="DNA/RNA polymerases"/>
    <property type="match status" value="1"/>
</dbReference>
<dbReference type="CDD" id="cd01650">
    <property type="entry name" value="RT_nLTR_like"/>
    <property type="match status" value="1"/>
</dbReference>
<proteinExistence type="predicted"/>
<dbReference type="InterPro" id="IPR000477">
    <property type="entry name" value="RT_dom"/>
</dbReference>
<dbReference type="PROSITE" id="PS50879">
    <property type="entry name" value="RNASE_H_1"/>
    <property type="match status" value="1"/>
</dbReference>
<dbReference type="GO" id="GO:0003676">
    <property type="term" value="F:nucleic acid binding"/>
    <property type="evidence" value="ECO:0007669"/>
    <property type="project" value="InterPro"/>
</dbReference>
<dbReference type="OrthoDB" id="411871at2759"/>
<dbReference type="EMBL" id="BGPR01015747">
    <property type="protein sequence ID" value="GBN70461.1"/>
    <property type="molecule type" value="Genomic_DNA"/>
</dbReference>
<dbReference type="SUPFAM" id="SSF56219">
    <property type="entry name" value="DNase I-like"/>
    <property type="match status" value="1"/>
</dbReference>
<dbReference type="GO" id="GO:0004523">
    <property type="term" value="F:RNA-DNA hybrid ribonuclease activity"/>
    <property type="evidence" value="ECO:0007669"/>
    <property type="project" value="InterPro"/>
</dbReference>
<comment type="caution">
    <text evidence="3">The sequence shown here is derived from an EMBL/GenBank/DDBJ whole genome shotgun (WGS) entry which is preliminary data.</text>
</comment>
<dbReference type="PROSITE" id="PS50878">
    <property type="entry name" value="RT_POL"/>
    <property type="match status" value="1"/>
</dbReference>
<feature type="domain" description="RNase H type-1" evidence="2">
    <location>
        <begin position="852"/>
        <end position="981"/>
    </location>
</feature>
<dbReference type="CDD" id="cd09276">
    <property type="entry name" value="Rnase_HI_RT_non_LTR"/>
    <property type="match status" value="1"/>
</dbReference>
<evidence type="ECO:0000313" key="4">
    <source>
        <dbReference type="Proteomes" id="UP000499080"/>
    </source>
</evidence>
<reference evidence="3 4" key="1">
    <citation type="journal article" date="2019" name="Sci. Rep.">
        <title>Orb-weaving spider Araneus ventricosus genome elucidates the spidroin gene catalogue.</title>
        <authorList>
            <person name="Kono N."/>
            <person name="Nakamura H."/>
            <person name="Ohtoshi R."/>
            <person name="Moran D.A.P."/>
            <person name="Shinohara A."/>
            <person name="Yoshida Y."/>
            <person name="Fujiwara M."/>
            <person name="Mori M."/>
            <person name="Tomita M."/>
            <person name="Arakawa K."/>
        </authorList>
    </citation>
    <scope>NUCLEOTIDE SEQUENCE [LARGE SCALE GENOMIC DNA]</scope>
</reference>
<accession>A0A4Y2R4E0</accession>
<dbReference type="Gene3D" id="3.30.420.10">
    <property type="entry name" value="Ribonuclease H-like superfamily/Ribonuclease H"/>
    <property type="match status" value="1"/>
</dbReference>
<dbReference type="InterPro" id="IPR012337">
    <property type="entry name" value="RNaseH-like_sf"/>
</dbReference>
<protein>
    <recommendedName>
        <fullName evidence="5">Retrovirus-related Pol polyprotein from type-1 retrotransposable element R1</fullName>
    </recommendedName>
</protein>
<dbReference type="SUPFAM" id="SSF53098">
    <property type="entry name" value="Ribonuclease H-like"/>
    <property type="match status" value="1"/>
</dbReference>
<dbReference type="Pfam" id="PF00075">
    <property type="entry name" value="RNase_H"/>
    <property type="match status" value="1"/>
</dbReference>
<dbReference type="InterPro" id="IPR002156">
    <property type="entry name" value="RNaseH_domain"/>
</dbReference>
<feature type="domain" description="Reverse transcriptase" evidence="1">
    <location>
        <begin position="432"/>
        <end position="683"/>
    </location>
</feature>
<dbReference type="AlphaFoldDB" id="A0A4Y2R4E0"/>
<dbReference type="InterPro" id="IPR043502">
    <property type="entry name" value="DNA/RNA_pol_sf"/>
</dbReference>
<sequence length="1027" mass="119582">MPSSALKTFNCGFLNLNHARAASSCIETDVLKRNLDLMCLNEPYYYQGTISGCPKGYNQISFNQDPRTAIFIRNSIDCIRISVERDLIALSINWNNMEYIIICVYCSPSENLDNNIIKLETICTCNPNKRTIILGDFNAKSSAWSPRPTDLKGRVVLEFINKMDFVIENSSDSLATTYSLCEGFSQVHRRTIWKIENMKLIDFKLEISKLVRNYSEKSISRGNLDEILSSFCHDLTLICKNCKVKKTSRKWKSAIWWTKSLEAERSRIRALRRRFQACTESAERVRRRIFFKKEIMKYKRSILDAKTNSFKSFLEKLVNKNNLGLVKNVLKFSNIELRIEKIKLANGEYLENYGECRDFIIKSHFPLVPVVDDFVINYDDNEMYPEFTVNEVERCIGKMKRGKAPGEDGFSLEIIEEIFYADKYWFVEIFNYCLRFGYFPRIWKEARIVLIPKANKDLTVLESYRPICLLAIWGKILDKLITHRLVDHLETNNLLNESQYGFRENMGTISALKAVNNFISTAKNEKQVTCMISLDIKNAFNSIKWADLINLLQKYSTPSKLVKIFDSFLKDRSVILNNGDRWNYNIGVPQGSSCGPILWLLVANEALDLFFEQENFLVQAFADDFIILLKASASYRFTEMSKEIMLKFESWATKFNRVFSENKSKYIIFKVKKTITHFPGIYLYGKRISYTNELKYLGIVFDPNQSFMIHLDRIQEKIVRLNEKLRRITRATWGLSPEMVKEIYLTILERIILYGVEIWYRDRVKMNTKLLQIQLYPLLSITKAYRTTSNEALQILSGCVPIDLKAQMIVETDSKIRGVVLNDNTYLIDFEIEEKIKPWEISRISWDSFTNMCNRYSVFTDGSKMNGKVGSAFVIYLGEDEIDSFTYRLSDNSSVFMAEVFAINKAIDEIILRNLDHVDLITDSRSALMALDSLTEKRAYVNSIKRKIVNYSGKINLKWVRAHKGTKGNERTNYLAKLAIEKQEIDCLFHETRTEIRLKAKQNMIQSWQTVLVKTVEQQENILRKFV</sequence>
<gene>
    <name evidence="3" type="primary">R1A1-elementORF2_737</name>
    <name evidence="3" type="ORF">AVEN_164133_1</name>
</gene>
<name>A0A4Y2R4E0_ARAVE</name>
<dbReference type="InterPro" id="IPR005135">
    <property type="entry name" value="Endo/exonuclease/phosphatase"/>
</dbReference>
<evidence type="ECO:0000259" key="1">
    <source>
        <dbReference type="PROSITE" id="PS50878"/>
    </source>
</evidence>
<dbReference type="GO" id="GO:0042575">
    <property type="term" value="C:DNA polymerase complex"/>
    <property type="evidence" value="ECO:0007669"/>
    <property type="project" value="UniProtKB-ARBA"/>
</dbReference>
<dbReference type="InterPro" id="IPR036691">
    <property type="entry name" value="Endo/exonu/phosph_ase_sf"/>
</dbReference>
<keyword evidence="4" id="KW-1185">Reference proteome</keyword>
<dbReference type="Proteomes" id="UP000499080">
    <property type="component" value="Unassembled WGS sequence"/>
</dbReference>
<organism evidence="3 4">
    <name type="scientific">Araneus ventricosus</name>
    <name type="common">Orbweaver spider</name>
    <name type="synonym">Epeira ventricosa</name>
    <dbReference type="NCBI Taxonomy" id="182803"/>
    <lineage>
        <taxon>Eukaryota</taxon>
        <taxon>Metazoa</taxon>
        <taxon>Ecdysozoa</taxon>
        <taxon>Arthropoda</taxon>
        <taxon>Chelicerata</taxon>
        <taxon>Arachnida</taxon>
        <taxon>Araneae</taxon>
        <taxon>Araneomorphae</taxon>
        <taxon>Entelegynae</taxon>
        <taxon>Araneoidea</taxon>
        <taxon>Araneidae</taxon>
        <taxon>Araneus</taxon>
    </lineage>
</organism>
<evidence type="ECO:0008006" key="5">
    <source>
        <dbReference type="Google" id="ProtNLM"/>
    </source>
</evidence>